<feature type="domain" description="Rhodanese" evidence="2">
    <location>
        <begin position="101"/>
        <end position="192"/>
    </location>
</feature>
<gene>
    <name evidence="3" type="ORF">GCM10009066_11610</name>
</gene>
<comment type="caution">
    <text evidence="3">The sequence shown here is derived from an EMBL/GenBank/DDBJ whole genome shotgun (WGS) entry which is preliminary data.</text>
</comment>
<evidence type="ECO:0000313" key="3">
    <source>
        <dbReference type="EMBL" id="GAA0299113.1"/>
    </source>
</evidence>
<keyword evidence="4" id="KW-1185">Reference proteome</keyword>
<dbReference type="SUPFAM" id="SSF52821">
    <property type="entry name" value="Rhodanese/Cell cycle control phosphatase"/>
    <property type="match status" value="1"/>
</dbReference>
<dbReference type="CDD" id="cd00158">
    <property type="entry name" value="RHOD"/>
    <property type="match status" value="1"/>
</dbReference>
<evidence type="ECO:0000259" key="2">
    <source>
        <dbReference type="PROSITE" id="PS50206"/>
    </source>
</evidence>
<dbReference type="RefSeq" id="WP_211311159.1">
    <property type="nucleotide sequence ID" value="NZ_BAAABL010000042.1"/>
</dbReference>
<dbReference type="AlphaFoldDB" id="A0AAV3S7M0"/>
<sequence>MDRRDYLAALSVAGLSGLAGCGALFDRDGIGDPPDGCGVPDTFAANRGSLPPDDTPTDGIPPAMSETPPSRDVDYERFRVVTVEGVDVRLVPVDVVHYWWLRGAARFADARERDTYDRAHVYGAVWSPAGSDPACDPVTYWPDSDRIVCYGGSAGRSGRHRAAALINDGFDNVYAIRGGFPAWHRGDYPVAGVAVDPSASSNTTG</sequence>
<dbReference type="InterPro" id="IPR036873">
    <property type="entry name" value="Rhodanese-like_dom_sf"/>
</dbReference>
<dbReference type="Gene3D" id="3.40.250.10">
    <property type="entry name" value="Rhodanese-like domain"/>
    <property type="match status" value="1"/>
</dbReference>
<dbReference type="EMBL" id="BAAABL010000042">
    <property type="protein sequence ID" value="GAA0299113.1"/>
    <property type="molecule type" value="Genomic_DNA"/>
</dbReference>
<organism evidence="3 4">
    <name type="scientific">Halarchaeum salinum</name>
    <dbReference type="NCBI Taxonomy" id="489912"/>
    <lineage>
        <taxon>Archaea</taxon>
        <taxon>Methanobacteriati</taxon>
        <taxon>Methanobacteriota</taxon>
        <taxon>Stenosarchaea group</taxon>
        <taxon>Halobacteria</taxon>
        <taxon>Halobacteriales</taxon>
        <taxon>Halobacteriaceae</taxon>
    </lineage>
</organism>
<dbReference type="Proteomes" id="UP001500837">
    <property type="component" value="Unassembled WGS sequence"/>
</dbReference>
<evidence type="ECO:0000256" key="1">
    <source>
        <dbReference type="SAM" id="MobiDB-lite"/>
    </source>
</evidence>
<evidence type="ECO:0000313" key="4">
    <source>
        <dbReference type="Proteomes" id="UP001500837"/>
    </source>
</evidence>
<name>A0AAV3S7M0_9EURY</name>
<reference evidence="3 4" key="1">
    <citation type="journal article" date="2019" name="Int. J. Syst. Evol. Microbiol.">
        <title>The Global Catalogue of Microorganisms (GCM) 10K type strain sequencing project: providing services to taxonomists for standard genome sequencing and annotation.</title>
        <authorList>
            <consortium name="The Broad Institute Genomics Platform"/>
            <consortium name="The Broad Institute Genome Sequencing Center for Infectious Disease"/>
            <person name="Wu L."/>
            <person name="Ma J."/>
        </authorList>
    </citation>
    <scope>NUCLEOTIDE SEQUENCE [LARGE SCALE GENOMIC DNA]</scope>
    <source>
        <strain evidence="3 4">JCM 16330</strain>
    </source>
</reference>
<accession>A0AAV3S7M0</accession>
<dbReference type="PROSITE" id="PS51257">
    <property type="entry name" value="PROKAR_LIPOPROTEIN"/>
    <property type="match status" value="1"/>
</dbReference>
<dbReference type="Pfam" id="PF00581">
    <property type="entry name" value="Rhodanese"/>
    <property type="match status" value="1"/>
</dbReference>
<feature type="region of interest" description="Disordered" evidence="1">
    <location>
        <begin position="35"/>
        <end position="70"/>
    </location>
</feature>
<dbReference type="InterPro" id="IPR001763">
    <property type="entry name" value="Rhodanese-like_dom"/>
</dbReference>
<proteinExistence type="predicted"/>
<dbReference type="PROSITE" id="PS50206">
    <property type="entry name" value="RHODANESE_3"/>
    <property type="match status" value="1"/>
</dbReference>
<protein>
    <recommendedName>
        <fullName evidence="2">Rhodanese domain-containing protein</fullName>
    </recommendedName>
</protein>